<dbReference type="Gene3D" id="4.10.1240.10">
    <property type="entry name" value="GPCR, family 2, extracellular hormone receptor domain"/>
    <property type="match status" value="1"/>
</dbReference>
<dbReference type="Pfam" id="PF16489">
    <property type="entry name" value="GAIN"/>
    <property type="match status" value="1"/>
</dbReference>
<feature type="compositionally biased region" description="Low complexity" evidence="10">
    <location>
        <begin position="50"/>
        <end position="154"/>
    </location>
</feature>
<dbReference type="Gene3D" id="2.60.220.50">
    <property type="match status" value="1"/>
</dbReference>
<keyword evidence="3 11" id="KW-0812">Transmembrane</keyword>
<dbReference type="Gene3D" id="1.20.1070.10">
    <property type="entry name" value="Rhodopsin 7-helix transmembrane proteins"/>
    <property type="match status" value="1"/>
</dbReference>
<gene>
    <name evidence="14" type="ORF">CUNI_LOCUS3102</name>
</gene>
<feature type="non-terminal residue" evidence="14">
    <location>
        <position position="1"/>
    </location>
</feature>
<organism evidence="14 15">
    <name type="scientific">Candidula unifasciata</name>
    <dbReference type="NCBI Taxonomy" id="100452"/>
    <lineage>
        <taxon>Eukaryota</taxon>
        <taxon>Metazoa</taxon>
        <taxon>Spiralia</taxon>
        <taxon>Lophotrochozoa</taxon>
        <taxon>Mollusca</taxon>
        <taxon>Gastropoda</taxon>
        <taxon>Heterobranchia</taxon>
        <taxon>Euthyneura</taxon>
        <taxon>Panpulmonata</taxon>
        <taxon>Eupulmonata</taxon>
        <taxon>Stylommatophora</taxon>
        <taxon>Helicina</taxon>
        <taxon>Helicoidea</taxon>
        <taxon>Geomitridae</taxon>
        <taxon>Candidula</taxon>
    </lineage>
</organism>
<feature type="transmembrane region" description="Helical" evidence="11">
    <location>
        <begin position="713"/>
        <end position="734"/>
    </location>
</feature>
<evidence type="ECO:0000256" key="4">
    <source>
        <dbReference type="ARBA" id="ARBA00022989"/>
    </source>
</evidence>
<dbReference type="Pfam" id="PF00002">
    <property type="entry name" value="7tm_2"/>
    <property type="match status" value="1"/>
</dbReference>
<reference evidence="14" key="1">
    <citation type="submission" date="2021-04" db="EMBL/GenBank/DDBJ databases">
        <authorList>
            <consortium name="Molecular Ecology Group"/>
        </authorList>
    </citation>
    <scope>NUCLEOTIDE SEQUENCE</scope>
</reference>
<dbReference type="InterPro" id="IPR032471">
    <property type="entry name" value="AGRL2-4_GAIN_subdom_A"/>
</dbReference>
<sequence length="741" mass="80909">KTSATTDVTSKSSTTSPSPTTATTTELKTTTTTSSTTEIPVVVTLSTTDTTSKLTTSEATTQTTTEATTSTATTTVTTTTESTSVATTVSKTAAHGTTTKESTTTSSTDLTTPTQTASSSKLTTTETTPSTAPSTTTQSSSTTTSHQTTTTTTTQPPRRIPEVRRQPAEDWAKAYEKFQGCYIPSTGGSLEETVKNARNFYNTTRWCPPVRVGNLKWNVTRAGQTGKATCASGNGVASFQCDADKVCWRGQPDITGCASPKLQQILRQVEEIPNKEVTAAPPTIEQSVDLSNQLVRVAESEDTTVEDVIVASRVITTLTQVETTEAQDENQVEALVLNVVQTGSNFVSTNKSAMWERMTNEDKVRSASTLMVAIETATVTMAEKIDKPTVIKKTDENIELELRVVDTKVLEKEKKNELVYDSSNYDSSFSIPIETLKSVSKGVLAKAVFMTHYSMSGLLGGRTQRRTFTGKYETSQTGTAESNSTANAGVDVGLHETGGDTSKDSKGPQIVSYILSASLGADRIIQKLPKPISFTMRHIEEIDDRYTILCSFWNVSKQNQLGFWSQEGCRILRTNKSYTTCECDHMTNFAILLNVHDFEASPTHLSMLRLVTIIGCVISCVSLLASWVTFQCFTSLQGERNSIHKNLAFTLFVAELLFVFGIHQVQQPILCSVIAGFLHFFFVAAFMWMFIEGLHIIFMLVQVFDASRSRLPYYYLTGYGVPFAVVGASCLFYYKGYGTDK</sequence>
<proteinExistence type="predicted"/>
<evidence type="ECO:0000256" key="2">
    <source>
        <dbReference type="ARBA" id="ARBA00022475"/>
    </source>
</evidence>
<feature type="domain" description="GAIN-B" evidence="12">
    <location>
        <begin position="427"/>
        <end position="599"/>
    </location>
</feature>
<accession>A0A8S3YL93</accession>
<name>A0A8S3YL93_9EUPU</name>
<evidence type="ECO:0000256" key="8">
    <source>
        <dbReference type="ARBA" id="ARBA00023170"/>
    </source>
</evidence>
<dbReference type="EMBL" id="CAJHNH020000421">
    <property type="protein sequence ID" value="CAG5117544.1"/>
    <property type="molecule type" value="Genomic_DNA"/>
</dbReference>
<dbReference type="Proteomes" id="UP000678393">
    <property type="component" value="Unassembled WGS sequence"/>
</dbReference>
<feature type="compositionally biased region" description="Polar residues" evidence="10">
    <location>
        <begin position="472"/>
        <end position="487"/>
    </location>
</feature>
<dbReference type="PROSITE" id="PS50221">
    <property type="entry name" value="GAIN_B"/>
    <property type="match status" value="1"/>
</dbReference>
<dbReference type="GO" id="GO:0005886">
    <property type="term" value="C:plasma membrane"/>
    <property type="evidence" value="ECO:0007669"/>
    <property type="project" value="UniProtKB-SubCell"/>
</dbReference>
<feature type="non-terminal residue" evidence="14">
    <location>
        <position position="741"/>
    </location>
</feature>
<dbReference type="InterPro" id="IPR036445">
    <property type="entry name" value="GPCR_2_extracell_dom_sf"/>
</dbReference>
<dbReference type="PANTHER" id="PTHR12011">
    <property type="entry name" value="ADHESION G-PROTEIN COUPLED RECEPTOR"/>
    <property type="match status" value="1"/>
</dbReference>
<dbReference type="InterPro" id="IPR017981">
    <property type="entry name" value="GPCR_2-like_7TM"/>
</dbReference>
<keyword evidence="15" id="KW-1185">Reference proteome</keyword>
<feature type="region of interest" description="Disordered" evidence="10">
    <location>
        <begin position="1"/>
        <end position="36"/>
    </location>
</feature>
<feature type="region of interest" description="Disordered" evidence="10">
    <location>
        <begin position="50"/>
        <end position="167"/>
    </location>
</feature>
<dbReference type="InterPro" id="IPR046338">
    <property type="entry name" value="GAIN_dom_sf"/>
</dbReference>
<dbReference type="PROSITE" id="PS50261">
    <property type="entry name" value="G_PROTEIN_RECEP_F2_4"/>
    <property type="match status" value="1"/>
</dbReference>
<protein>
    <submittedName>
        <fullName evidence="14">Uncharacterized protein</fullName>
    </submittedName>
</protein>
<keyword evidence="5" id="KW-0297">G-protein coupled receptor</keyword>
<evidence type="ECO:0000256" key="7">
    <source>
        <dbReference type="ARBA" id="ARBA00023157"/>
    </source>
</evidence>
<feature type="domain" description="G-protein coupled receptors family 2 profile 2" evidence="13">
    <location>
        <begin position="608"/>
        <end position="741"/>
    </location>
</feature>
<evidence type="ECO:0000313" key="14">
    <source>
        <dbReference type="EMBL" id="CAG5117544.1"/>
    </source>
</evidence>
<evidence type="ECO:0000256" key="5">
    <source>
        <dbReference type="ARBA" id="ARBA00023040"/>
    </source>
</evidence>
<evidence type="ECO:0000256" key="1">
    <source>
        <dbReference type="ARBA" id="ARBA00004651"/>
    </source>
</evidence>
<feature type="transmembrane region" description="Helical" evidence="11">
    <location>
        <begin position="677"/>
        <end position="701"/>
    </location>
</feature>
<evidence type="ECO:0000313" key="15">
    <source>
        <dbReference type="Proteomes" id="UP000678393"/>
    </source>
</evidence>
<dbReference type="GO" id="GO:0007166">
    <property type="term" value="P:cell surface receptor signaling pathway"/>
    <property type="evidence" value="ECO:0007669"/>
    <property type="project" value="InterPro"/>
</dbReference>
<dbReference type="SMART" id="SM00303">
    <property type="entry name" value="GPS"/>
    <property type="match status" value="1"/>
</dbReference>
<evidence type="ECO:0000259" key="12">
    <source>
        <dbReference type="PROSITE" id="PS50221"/>
    </source>
</evidence>
<dbReference type="Pfam" id="PF01825">
    <property type="entry name" value="GPS"/>
    <property type="match status" value="1"/>
</dbReference>
<keyword evidence="7" id="KW-1015">Disulfide bond</keyword>
<feature type="transmembrane region" description="Helical" evidence="11">
    <location>
        <begin position="610"/>
        <end position="634"/>
    </location>
</feature>
<evidence type="ECO:0000259" key="13">
    <source>
        <dbReference type="PROSITE" id="PS50261"/>
    </source>
</evidence>
<keyword evidence="8" id="KW-0675">Receptor</keyword>
<evidence type="ECO:0000256" key="3">
    <source>
        <dbReference type="ARBA" id="ARBA00022692"/>
    </source>
</evidence>
<evidence type="ECO:0000256" key="6">
    <source>
        <dbReference type="ARBA" id="ARBA00023136"/>
    </source>
</evidence>
<dbReference type="OrthoDB" id="1100386at2759"/>
<comment type="subcellular location">
    <subcellularLocation>
        <location evidence="1">Cell membrane</location>
        <topology evidence="1">Multi-pass membrane protein</topology>
    </subcellularLocation>
</comment>
<evidence type="ECO:0000256" key="10">
    <source>
        <dbReference type="SAM" id="MobiDB-lite"/>
    </source>
</evidence>
<dbReference type="GO" id="GO:0004930">
    <property type="term" value="F:G protein-coupled receptor activity"/>
    <property type="evidence" value="ECO:0007669"/>
    <property type="project" value="UniProtKB-KW"/>
</dbReference>
<keyword evidence="6 11" id="KW-0472">Membrane</keyword>
<keyword evidence="2" id="KW-1003">Cell membrane</keyword>
<evidence type="ECO:0000256" key="11">
    <source>
        <dbReference type="SAM" id="Phobius"/>
    </source>
</evidence>
<feature type="compositionally biased region" description="Basic and acidic residues" evidence="10">
    <location>
        <begin position="493"/>
        <end position="505"/>
    </location>
</feature>
<comment type="caution">
    <text evidence="14">The sequence shown here is derived from an EMBL/GenBank/DDBJ whole genome shotgun (WGS) entry which is preliminary data.</text>
</comment>
<feature type="region of interest" description="Disordered" evidence="10">
    <location>
        <begin position="471"/>
        <end position="505"/>
    </location>
</feature>
<dbReference type="PANTHER" id="PTHR12011:SF347">
    <property type="entry name" value="FI21270P1-RELATED"/>
    <property type="match status" value="1"/>
</dbReference>
<keyword evidence="9" id="KW-0807">Transducer</keyword>
<keyword evidence="4 11" id="KW-1133">Transmembrane helix</keyword>
<dbReference type="AlphaFoldDB" id="A0A8S3YL93"/>
<dbReference type="InterPro" id="IPR000203">
    <property type="entry name" value="GPS"/>
</dbReference>
<dbReference type="InterPro" id="IPR000832">
    <property type="entry name" value="GPCR_2_secretin-like"/>
</dbReference>
<evidence type="ECO:0000256" key="9">
    <source>
        <dbReference type="ARBA" id="ARBA00023224"/>
    </source>
</evidence>
<dbReference type="InterPro" id="IPR057244">
    <property type="entry name" value="GAIN_B"/>
</dbReference>